<dbReference type="RefSeq" id="WP_143314582.1">
    <property type="nucleotide sequence ID" value="NZ_JACSRA010000002.1"/>
</dbReference>
<dbReference type="PANTHER" id="PTHR10587">
    <property type="entry name" value="GLYCOSYL TRANSFERASE-RELATED"/>
    <property type="match status" value="1"/>
</dbReference>
<evidence type="ECO:0000313" key="2">
    <source>
        <dbReference type="EMBL" id="MBD7910118.1"/>
    </source>
</evidence>
<dbReference type="EMBL" id="JACSRA010000002">
    <property type="protein sequence ID" value="MBD7910118.1"/>
    <property type="molecule type" value="Genomic_DNA"/>
</dbReference>
<keyword evidence="3" id="KW-1185">Reference proteome</keyword>
<evidence type="ECO:0000259" key="1">
    <source>
        <dbReference type="PROSITE" id="PS51677"/>
    </source>
</evidence>
<dbReference type="PROSITE" id="PS51677">
    <property type="entry name" value="NODB"/>
    <property type="match status" value="1"/>
</dbReference>
<reference evidence="2 3" key="1">
    <citation type="submission" date="2020-08" db="EMBL/GenBank/DDBJ databases">
        <title>A Genomic Blueprint of the Chicken Gut Microbiome.</title>
        <authorList>
            <person name="Gilroy R."/>
            <person name="Ravi A."/>
            <person name="Getino M."/>
            <person name="Pursley I."/>
            <person name="Horton D.L."/>
            <person name="Alikhan N.-F."/>
            <person name="Baker D."/>
            <person name="Gharbi K."/>
            <person name="Hall N."/>
            <person name="Watson M."/>
            <person name="Adriaenssens E.M."/>
            <person name="Foster-Nyarko E."/>
            <person name="Jarju S."/>
            <person name="Secka A."/>
            <person name="Antonio M."/>
            <person name="Oren A."/>
            <person name="Chaudhuri R."/>
            <person name="La Ragione R.M."/>
            <person name="Hildebrand F."/>
            <person name="Pallen M.J."/>
        </authorList>
    </citation>
    <scope>NUCLEOTIDE SEQUENCE [LARGE SCALE GENOMIC DNA]</scope>
    <source>
        <strain evidence="2 3">Sa3CVN1</strain>
    </source>
</reference>
<dbReference type="PANTHER" id="PTHR10587:SF128">
    <property type="entry name" value="POLYSACCHARIDE DEACETYLASE PDAB-RELATED"/>
    <property type="match status" value="1"/>
</dbReference>
<name>A0ABR8PPM9_9CLOT</name>
<dbReference type="Gene3D" id="3.20.20.370">
    <property type="entry name" value="Glycoside hydrolase/deacetylase"/>
    <property type="match status" value="1"/>
</dbReference>
<accession>A0ABR8PPM9</accession>
<dbReference type="Pfam" id="PF01522">
    <property type="entry name" value="Polysacc_deac_1"/>
    <property type="match status" value="1"/>
</dbReference>
<comment type="caution">
    <text evidence="2">The sequence shown here is derived from an EMBL/GenBank/DDBJ whole genome shotgun (WGS) entry which is preliminary data.</text>
</comment>
<protein>
    <submittedName>
        <fullName evidence="2">Polysaccharide deacetylase family protein</fullName>
    </submittedName>
</protein>
<gene>
    <name evidence="2" type="ORF">H9661_02000</name>
</gene>
<dbReference type="InterPro" id="IPR002509">
    <property type="entry name" value="NODB_dom"/>
</dbReference>
<feature type="domain" description="NodB homology" evidence="1">
    <location>
        <begin position="49"/>
        <end position="230"/>
    </location>
</feature>
<dbReference type="CDD" id="cd10917">
    <property type="entry name" value="CE4_NodB_like_6s_7s"/>
    <property type="match status" value="1"/>
</dbReference>
<proteinExistence type="predicted"/>
<evidence type="ECO:0000313" key="3">
    <source>
        <dbReference type="Proteomes" id="UP000627781"/>
    </source>
</evidence>
<dbReference type="SUPFAM" id="SSF88713">
    <property type="entry name" value="Glycoside hydrolase/deacetylase"/>
    <property type="match status" value="1"/>
</dbReference>
<dbReference type="InterPro" id="IPR050248">
    <property type="entry name" value="Polysacc_deacetylase_ArnD"/>
</dbReference>
<dbReference type="InterPro" id="IPR011330">
    <property type="entry name" value="Glyco_hydro/deAcase_b/a-brl"/>
</dbReference>
<dbReference type="Proteomes" id="UP000627781">
    <property type="component" value="Unassembled WGS sequence"/>
</dbReference>
<sequence>MKWRWIKTILSILLIFVLIGASYLFQNANKKVSSEVCELPIYSVNKEEKVIAISFDINWAEKDYLNSILDILDKYNVKATFFIMGGWVNYSEENLTKLKLIHERGHEIGNHSYKHPMFSSISEARMLEELKKTSETIENAIGEKPKLFRFPSGDYNKKACRTVWSAGYIPIQWDTDSVDWREQGVDVEYNKVKKNVKSGSIVLFHNNAKYTPQNLDRIIRELKSEGYSFETVGRLILYENYYIDENGIQYRK</sequence>
<organism evidence="2 3">
    <name type="scientific">Clostridium cibarium</name>
    <dbReference type="NCBI Taxonomy" id="2762247"/>
    <lineage>
        <taxon>Bacteria</taxon>
        <taxon>Bacillati</taxon>
        <taxon>Bacillota</taxon>
        <taxon>Clostridia</taxon>
        <taxon>Eubacteriales</taxon>
        <taxon>Clostridiaceae</taxon>
        <taxon>Clostridium</taxon>
    </lineage>
</organism>